<reference evidence="1 2" key="1">
    <citation type="journal article" date="2018" name="Front. Plant Sci.">
        <title>Red Clover (Trifolium pratense) and Zigzag Clover (T. medium) - A Picture of Genomic Similarities and Differences.</title>
        <authorList>
            <person name="Dluhosova J."/>
            <person name="Istvanek J."/>
            <person name="Nedelnik J."/>
            <person name="Repkova J."/>
        </authorList>
    </citation>
    <scope>NUCLEOTIDE SEQUENCE [LARGE SCALE GENOMIC DNA]</scope>
    <source>
        <strain evidence="2">cv. 10/8</strain>
        <tissue evidence="1">Leaf</tissue>
    </source>
</reference>
<accession>A0A392W4I9</accession>
<evidence type="ECO:0000313" key="2">
    <source>
        <dbReference type="Proteomes" id="UP000265520"/>
    </source>
</evidence>
<dbReference type="EMBL" id="LXQA011390706">
    <property type="protein sequence ID" value="MCI95564.1"/>
    <property type="molecule type" value="Genomic_DNA"/>
</dbReference>
<proteinExistence type="predicted"/>
<dbReference type="AlphaFoldDB" id="A0A392W4I9"/>
<name>A0A392W4I9_9FABA</name>
<organism evidence="1 2">
    <name type="scientific">Trifolium medium</name>
    <dbReference type="NCBI Taxonomy" id="97028"/>
    <lineage>
        <taxon>Eukaryota</taxon>
        <taxon>Viridiplantae</taxon>
        <taxon>Streptophyta</taxon>
        <taxon>Embryophyta</taxon>
        <taxon>Tracheophyta</taxon>
        <taxon>Spermatophyta</taxon>
        <taxon>Magnoliopsida</taxon>
        <taxon>eudicotyledons</taxon>
        <taxon>Gunneridae</taxon>
        <taxon>Pentapetalae</taxon>
        <taxon>rosids</taxon>
        <taxon>fabids</taxon>
        <taxon>Fabales</taxon>
        <taxon>Fabaceae</taxon>
        <taxon>Papilionoideae</taxon>
        <taxon>50 kb inversion clade</taxon>
        <taxon>NPAAA clade</taxon>
        <taxon>Hologalegina</taxon>
        <taxon>IRL clade</taxon>
        <taxon>Trifolieae</taxon>
        <taxon>Trifolium</taxon>
    </lineage>
</organism>
<dbReference type="Proteomes" id="UP000265520">
    <property type="component" value="Unassembled WGS sequence"/>
</dbReference>
<keyword evidence="2" id="KW-1185">Reference proteome</keyword>
<feature type="non-terminal residue" evidence="1">
    <location>
        <position position="1"/>
    </location>
</feature>
<protein>
    <submittedName>
        <fullName evidence="1">Uncharacterized protein</fullName>
    </submittedName>
</protein>
<sequence length="46" mass="4987">GRILVEGNHMVEEERNPMKVVAVMVKEELIGTVSSVDCRVTVSSSA</sequence>
<comment type="caution">
    <text evidence="1">The sequence shown here is derived from an EMBL/GenBank/DDBJ whole genome shotgun (WGS) entry which is preliminary data.</text>
</comment>
<evidence type="ECO:0000313" key="1">
    <source>
        <dbReference type="EMBL" id="MCI95564.1"/>
    </source>
</evidence>